<dbReference type="AlphaFoldDB" id="A0A7J9NXN9"/>
<reference evidence="1 2" key="1">
    <citation type="submission" date="2020-07" db="EMBL/GenBank/DDBJ databases">
        <title>Genomic Encyclopedia of Type Strains, Phase IV (KMG-V): Genome sequencing to study the core and pangenomes of soil and plant-associated prokaryotes.</title>
        <authorList>
            <person name="Whitman W."/>
        </authorList>
    </citation>
    <scope>NUCLEOTIDE SEQUENCE [LARGE SCALE GENOMIC DNA]</scope>
    <source>
        <strain evidence="1 2">A1</strain>
    </source>
</reference>
<sequence>MVNADNNIWKMFLDGGIPLEDYAALTAQEPQAVISQLMEILEGFDDRFTPSVTLRNMLKSLAEDFDDISSLTATNVSMYDTKMKVVDTFRKTVATQHDMERTKRFTELDVSALPKAETTDIIIKRMLDEGMCPSCKMKLLMLMDSENLKLE</sequence>
<dbReference type="RefSeq" id="WP_181501603.1">
    <property type="nucleotide sequence ID" value="NZ_JACDUH010000003.1"/>
</dbReference>
<comment type="caution">
    <text evidence="1">The sequence shown here is derived from an EMBL/GenBank/DDBJ whole genome shotgun (WGS) entry which is preliminary data.</text>
</comment>
<proteinExistence type="predicted"/>
<dbReference type="Proteomes" id="UP000564425">
    <property type="component" value="Unassembled WGS sequence"/>
</dbReference>
<gene>
    <name evidence="1" type="ORF">HNP86_001942</name>
</gene>
<name>A0A7J9NXN9_METMI</name>
<dbReference type="EMBL" id="JACDUH010000003">
    <property type="protein sequence ID" value="MBA2851783.1"/>
    <property type="molecule type" value="Genomic_DNA"/>
</dbReference>
<protein>
    <submittedName>
        <fullName evidence="1">Uncharacterized protein</fullName>
    </submittedName>
</protein>
<evidence type="ECO:0000313" key="2">
    <source>
        <dbReference type="Proteomes" id="UP000564425"/>
    </source>
</evidence>
<evidence type="ECO:0000313" key="1">
    <source>
        <dbReference type="EMBL" id="MBA2851783.1"/>
    </source>
</evidence>
<accession>A0A7J9NXN9</accession>
<organism evidence="1 2">
    <name type="scientific">Methanococcus maripaludis</name>
    <name type="common">Methanococcus deltae</name>
    <dbReference type="NCBI Taxonomy" id="39152"/>
    <lineage>
        <taxon>Archaea</taxon>
        <taxon>Methanobacteriati</taxon>
        <taxon>Methanobacteriota</taxon>
        <taxon>Methanomada group</taxon>
        <taxon>Methanococci</taxon>
        <taxon>Methanococcales</taxon>
        <taxon>Methanococcaceae</taxon>
        <taxon>Methanococcus</taxon>
    </lineage>
</organism>